<keyword evidence="1" id="KW-1133">Transmembrane helix</keyword>
<organism evidence="2 3">
    <name type="scientific">SAR324 cluster bacterium</name>
    <dbReference type="NCBI Taxonomy" id="2024889"/>
    <lineage>
        <taxon>Bacteria</taxon>
        <taxon>Deltaproteobacteria</taxon>
        <taxon>SAR324 cluster</taxon>
    </lineage>
</organism>
<evidence type="ECO:0000256" key="1">
    <source>
        <dbReference type="SAM" id="Phobius"/>
    </source>
</evidence>
<feature type="transmembrane region" description="Helical" evidence="1">
    <location>
        <begin position="20"/>
        <end position="38"/>
    </location>
</feature>
<comment type="caution">
    <text evidence="2">The sequence shown here is derived from an EMBL/GenBank/DDBJ whole genome shotgun (WGS) entry which is preliminary data.</text>
</comment>
<evidence type="ECO:0000313" key="3">
    <source>
        <dbReference type="Proteomes" id="UP000226525"/>
    </source>
</evidence>
<keyword evidence="1" id="KW-0472">Membrane</keyword>
<dbReference type="Proteomes" id="UP000226525">
    <property type="component" value="Unassembled WGS sequence"/>
</dbReference>
<evidence type="ECO:0000313" key="2">
    <source>
        <dbReference type="EMBL" id="MAH64427.1"/>
    </source>
</evidence>
<protein>
    <submittedName>
        <fullName evidence="2">Uncharacterized protein</fullName>
    </submittedName>
</protein>
<proteinExistence type="predicted"/>
<name>A0A2D6YML7_9DELT</name>
<accession>A0A2D6YML7</accession>
<keyword evidence="1" id="KW-0812">Transmembrane</keyword>
<reference evidence="3" key="1">
    <citation type="submission" date="2017-09" db="EMBL/GenBank/DDBJ databases">
        <title>The Reconstruction of 2,631 Draft Metagenome-Assembled Genomes from the Global Oceans.</title>
        <authorList>
            <person name="Tully B.J."/>
            <person name="Graham E.D."/>
            <person name="Heidelberg J.F."/>
        </authorList>
    </citation>
    <scope>NUCLEOTIDE SEQUENCE [LARGE SCALE GENOMIC DNA]</scope>
</reference>
<gene>
    <name evidence="2" type="ORF">CMN54_13470</name>
</gene>
<sequence>MGDWHHQAALQKIKKSNKFYPNWILAGILPVVLIAMYVKYGGPSLARGRATPTLMKSYSR</sequence>
<dbReference type="EMBL" id="NZEX01000160">
    <property type="protein sequence ID" value="MAH64427.1"/>
    <property type="molecule type" value="Genomic_DNA"/>
</dbReference>
<dbReference type="AlphaFoldDB" id="A0A2D6YML7"/>